<dbReference type="RefSeq" id="WP_200274218.1">
    <property type="nucleotide sequence ID" value="NZ_JAENIJ010000090.1"/>
</dbReference>
<organism evidence="1 2">
    <name type="scientific">Luteolibacter pohnpeiensis</name>
    <dbReference type="NCBI Taxonomy" id="454153"/>
    <lineage>
        <taxon>Bacteria</taxon>
        <taxon>Pseudomonadati</taxon>
        <taxon>Verrucomicrobiota</taxon>
        <taxon>Verrucomicrobiia</taxon>
        <taxon>Verrucomicrobiales</taxon>
        <taxon>Verrucomicrobiaceae</taxon>
        <taxon>Luteolibacter</taxon>
    </lineage>
</organism>
<accession>A0A934SB39</accession>
<name>A0A934SB39_9BACT</name>
<dbReference type="Proteomes" id="UP000603141">
    <property type="component" value="Unassembled WGS sequence"/>
</dbReference>
<evidence type="ECO:0000313" key="1">
    <source>
        <dbReference type="EMBL" id="MBK1884745.1"/>
    </source>
</evidence>
<comment type="caution">
    <text evidence="1">The sequence shown here is derived from an EMBL/GenBank/DDBJ whole genome shotgun (WGS) entry which is preliminary data.</text>
</comment>
<proteinExistence type="predicted"/>
<gene>
    <name evidence="1" type="ORF">JIN85_20200</name>
</gene>
<reference evidence="1" key="1">
    <citation type="submission" date="2021-01" db="EMBL/GenBank/DDBJ databases">
        <title>Modified the classification status of verrucomicrobia.</title>
        <authorList>
            <person name="Feng X."/>
        </authorList>
    </citation>
    <scope>NUCLEOTIDE SEQUENCE</scope>
    <source>
        <strain evidence="1">KCTC 22041</strain>
    </source>
</reference>
<evidence type="ECO:0000313" key="2">
    <source>
        <dbReference type="Proteomes" id="UP000603141"/>
    </source>
</evidence>
<dbReference type="AlphaFoldDB" id="A0A934SB39"/>
<protein>
    <submittedName>
        <fullName evidence="1">Uncharacterized protein</fullName>
    </submittedName>
</protein>
<sequence length="305" mass="32816">MSTALQITLPGAQFPDNFPRIYPDPLMSEGSLLLIDPVASGLEGVPTDGTILDNIAWKTASNVVGGDELSLAPTWKTAGQLSGVESTRHKIERTTKGGIHGIVSQENPVTVSNGYFGLEFPNAIKDYIHANLPGHEFYVSMTRRLTRAPGTTGGNPARDVGNLVLMGGTTQTAAFIFRQGWADEISSIFIQPGTRKFSMLPEGSSLDALVPCQAAASFAEWRGTKPSVPSYYRLAWGLHGPWSSSYAAGGLASWVLYRVYIEDLTVSGRTVEEVSALNIAKFNKDFGEGGRFADDTFSDPLIVKP</sequence>
<keyword evidence="2" id="KW-1185">Reference proteome</keyword>
<dbReference type="EMBL" id="JAENIJ010000090">
    <property type="protein sequence ID" value="MBK1884745.1"/>
    <property type="molecule type" value="Genomic_DNA"/>
</dbReference>